<keyword evidence="3" id="KW-1185">Reference proteome</keyword>
<sequence length="265" mass="30676">MVGWDESADIPCQPPDVRYSQGKKDMEDSLKFPWEYAVPNNKFWHDISFCAARNFLQSFSPEEIDQLPIDPESTLEKRAKIELLAKLLRELFKKREAEAAPKTYYDADFVGWDNLWLAIYTMQDELGDPEAEKTLRMLYDRRKDKTNLSHQHTLAGLLLNRGKYPESEEMEKEVKTWLDDRLGMESPQALSARRIIAQALWKQGLSRRSEADGAISDLMSIIDGMAGGRYAVYQEEERKLTNEMVHELEEESKRLPDTVHKGTTN</sequence>
<organism evidence="2 3">
    <name type="scientific">Monosporascus ibericus</name>
    <dbReference type="NCBI Taxonomy" id="155417"/>
    <lineage>
        <taxon>Eukaryota</taxon>
        <taxon>Fungi</taxon>
        <taxon>Dikarya</taxon>
        <taxon>Ascomycota</taxon>
        <taxon>Pezizomycotina</taxon>
        <taxon>Sordariomycetes</taxon>
        <taxon>Xylariomycetidae</taxon>
        <taxon>Xylariales</taxon>
        <taxon>Xylariales incertae sedis</taxon>
        <taxon>Monosporascus</taxon>
    </lineage>
</organism>
<evidence type="ECO:0000313" key="2">
    <source>
        <dbReference type="EMBL" id="RYO94513.1"/>
    </source>
</evidence>
<name>A0A4Q4SZ55_9PEZI</name>
<dbReference type="EMBL" id="QJNU01000567">
    <property type="protein sequence ID" value="RYO94513.1"/>
    <property type="molecule type" value="Genomic_DNA"/>
</dbReference>
<dbReference type="Proteomes" id="UP000293360">
    <property type="component" value="Unassembled WGS sequence"/>
</dbReference>
<gene>
    <name evidence="2" type="ORF">DL764_007832</name>
</gene>
<dbReference type="Gene3D" id="1.25.40.10">
    <property type="entry name" value="Tetratricopeptide repeat domain"/>
    <property type="match status" value="1"/>
</dbReference>
<protein>
    <submittedName>
        <fullName evidence="2">Uncharacterized protein</fullName>
    </submittedName>
</protein>
<evidence type="ECO:0000313" key="3">
    <source>
        <dbReference type="Proteomes" id="UP000293360"/>
    </source>
</evidence>
<dbReference type="AlphaFoldDB" id="A0A4Q4SZ55"/>
<accession>A0A4Q4SZ55</accession>
<proteinExistence type="predicted"/>
<comment type="caution">
    <text evidence="2">The sequence shown here is derived from an EMBL/GenBank/DDBJ whole genome shotgun (WGS) entry which is preliminary data.</text>
</comment>
<evidence type="ECO:0000256" key="1">
    <source>
        <dbReference type="SAM" id="MobiDB-lite"/>
    </source>
</evidence>
<dbReference type="OrthoDB" id="4473276at2759"/>
<dbReference type="InterPro" id="IPR011990">
    <property type="entry name" value="TPR-like_helical_dom_sf"/>
</dbReference>
<feature type="region of interest" description="Disordered" evidence="1">
    <location>
        <begin position="1"/>
        <end position="22"/>
    </location>
</feature>
<reference evidence="2 3" key="1">
    <citation type="submission" date="2018-06" db="EMBL/GenBank/DDBJ databases">
        <title>Complete Genomes of Monosporascus.</title>
        <authorList>
            <person name="Robinson A.J."/>
            <person name="Natvig D.O."/>
        </authorList>
    </citation>
    <scope>NUCLEOTIDE SEQUENCE [LARGE SCALE GENOMIC DNA]</scope>
    <source>
        <strain evidence="2 3">CBS 110550</strain>
    </source>
</reference>